<dbReference type="OrthoDB" id="9783700at2"/>
<reference evidence="3" key="1">
    <citation type="submission" date="2016-10" db="EMBL/GenBank/DDBJ databases">
        <authorList>
            <person name="Varghese N."/>
            <person name="Submissions S."/>
        </authorList>
    </citation>
    <scope>NUCLEOTIDE SEQUENCE [LARGE SCALE GENOMIC DNA]</scope>
    <source>
        <strain evidence="3">DSM 45459</strain>
    </source>
</reference>
<dbReference type="GO" id="GO:0016603">
    <property type="term" value="F:glutaminyl-peptide cyclotransferase activity"/>
    <property type="evidence" value="ECO:0007669"/>
    <property type="project" value="InterPro"/>
</dbReference>
<dbReference type="STRING" id="995062.SAMN04489718_2689"/>
<evidence type="ECO:0000313" key="3">
    <source>
        <dbReference type="Proteomes" id="UP000199301"/>
    </source>
</evidence>
<keyword evidence="2" id="KW-0808">Transferase</keyword>
<organism evidence="2 3">
    <name type="scientific">Actinopolyspora saharensis</name>
    <dbReference type="NCBI Taxonomy" id="995062"/>
    <lineage>
        <taxon>Bacteria</taxon>
        <taxon>Bacillati</taxon>
        <taxon>Actinomycetota</taxon>
        <taxon>Actinomycetes</taxon>
        <taxon>Actinopolysporales</taxon>
        <taxon>Actinopolysporaceae</taxon>
        <taxon>Actinopolyspora</taxon>
    </lineage>
</organism>
<keyword evidence="3" id="KW-1185">Reference proteome</keyword>
<dbReference type="Gene3D" id="2.130.10.10">
    <property type="entry name" value="YVTN repeat-like/Quinoprotein amine dehydrogenase"/>
    <property type="match status" value="1"/>
</dbReference>
<dbReference type="PANTHER" id="PTHR31270">
    <property type="entry name" value="GLUTAMINYL-PEPTIDE CYCLOTRANSFERASE"/>
    <property type="match status" value="1"/>
</dbReference>
<dbReference type="InterPro" id="IPR007788">
    <property type="entry name" value="QCT"/>
</dbReference>
<dbReference type="InterPro" id="IPR015943">
    <property type="entry name" value="WD40/YVTN_repeat-like_dom_sf"/>
</dbReference>
<dbReference type="Proteomes" id="UP000199301">
    <property type="component" value="Unassembled WGS sequence"/>
</dbReference>
<evidence type="ECO:0000313" key="2">
    <source>
        <dbReference type="EMBL" id="SDQ92241.1"/>
    </source>
</evidence>
<sequence length="307" mass="33927">MRVRNWWALFDRFRGGPVAAGGIHFGTRRRRSTRLLVTCLVPLAILGTARCGTSQQPQQHGDRGGDQSEQGLWHGGSVPHLRADVIHVLPHDPSSFTQGLETNSGTLYESTGKRGESVLRAVDLTSGKETERVELPSRFFGEGLTVVGDRIWQLSWKSGTAFLRDRATLRQERRASYDGEGWGLCSSEERLVMSDGSAELTFRDPNTFAERGRVKVRLGGEPLEELNELECVDGSVWANVWQTDRIVRIDPTSGRVTAVVNASGLLDESAESEAGVLNGIAATDAEGEFLLTGKYWPKMFRVRFVPE</sequence>
<dbReference type="PANTHER" id="PTHR31270:SF1">
    <property type="entry name" value="GLUTAMINYL-PEPTIDE CYCLOTRANSFERASE"/>
    <property type="match status" value="1"/>
</dbReference>
<dbReference type="InterPro" id="IPR011044">
    <property type="entry name" value="Quino_amine_DH_bsu"/>
</dbReference>
<gene>
    <name evidence="2" type="ORF">SAMN04489718_2689</name>
</gene>
<evidence type="ECO:0000256" key="1">
    <source>
        <dbReference type="SAM" id="MobiDB-lite"/>
    </source>
</evidence>
<dbReference type="EMBL" id="FNKO01000002">
    <property type="protein sequence ID" value="SDQ92241.1"/>
    <property type="molecule type" value="Genomic_DNA"/>
</dbReference>
<dbReference type="Pfam" id="PF05096">
    <property type="entry name" value="Glu_cyclase_2"/>
    <property type="match status" value="1"/>
</dbReference>
<proteinExistence type="predicted"/>
<dbReference type="SUPFAM" id="SSF50969">
    <property type="entry name" value="YVTN repeat-like/Quinoprotein amine dehydrogenase"/>
    <property type="match status" value="1"/>
</dbReference>
<dbReference type="AlphaFoldDB" id="A0A1H1EU19"/>
<feature type="region of interest" description="Disordered" evidence="1">
    <location>
        <begin position="52"/>
        <end position="74"/>
    </location>
</feature>
<name>A0A1H1EU19_9ACTN</name>
<accession>A0A1H1EU19</accession>
<protein>
    <submittedName>
        <fullName evidence="2">Glutaminyl-peptide cyclotransferase</fullName>
    </submittedName>
</protein>